<proteinExistence type="predicted"/>
<dbReference type="PANTHER" id="PTHR24096">
    <property type="entry name" value="LONG-CHAIN-FATTY-ACID--COA LIGASE"/>
    <property type="match status" value="1"/>
</dbReference>
<evidence type="ECO:0000313" key="4">
    <source>
        <dbReference type="EMBL" id="KAE8720899.1"/>
    </source>
</evidence>
<keyword evidence="2" id="KW-0472">Membrane</keyword>
<feature type="domain" description="AMP-dependent synthetase/ligase" evidence="3">
    <location>
        <begin position="219"/>
        <end position="276"/>
    </location>
</feature>
<accession>A0A6A3C168</accession>
<reference evidence="4" key="1">
    <citation type="submission" date="2019-09" db="EMBL/GenBank/DDBJ databases">
        <title>Draft genome information of white flower Hibiscus syriacus.</title>
        <authorList>
            <person name="Kim Y.-M."/>
        </authorList>
    </citation>
    <scope>NUCLEOTIDE SEQUENCE [LARGE SCALE GENOMIC DNA]</scope>
    <source>
        <strain evidence="4">YM2019G1</strain>
    </source>
</reference>
<dbReference type="GO" id="GO:0016405">
    <property type="term" value="F:CoA-ligase activity"/>
    <property type="evidence" value="ECO:0007669"/>
    <property type="project" value="TreeGrafter"/>
</dbReference>
<dbReference type="SUPFAM" id="SSF56801">
    <property type="entry name" value="Acetyl-CoA synthetase-like"/>
    <property type="match status" value="1"/>
</dbReference>
<dbReference type="Gene3D" id="3.40.50.980">
    <property type="match status" value="2"/>
</dbReference>
<dbReference type="EMBL" id="VEPZ02000671">
    <property type="protein sequence ID" value="KAE8720899.1"/>
    <property type="molecule type" value="Genomic_DNA"/>
</dbReference>
<sequence length="282" mass="31635">MLNFIAGIRIIVHFWALVALTLNRLLSQDCRVRLYVGGAPSSWNPQEIEQTYSIFTSIQPLLRHHYVSFILSSPWKNRLRQSHFPPNLIFRKFEEWFISFPRVYRGGDVVLIIALNSIFFSIVCLSVIHLGAVITTGQLVPKLAGSSIPVVLFDDEPSVTIEVADQVKILTTPEETHINTVPMFHIYGFEAFVIGKIANGTKVVILSKLDMNRILSTVEKFPTVNIRQGYTLTETTGVVKSMLTTEECRKYDSVGLLLPSLEAKIVDPATGNVLTIREVSFG</sequence>
<comment type="caution">
    <text evidence="4">The sequence shown here is derived from an EMBL/GenBank/DDBJ whole genome shotgun (WGS) entry which is preliminary data.</text>
</comment>
<dbReference type="Proteomes" id="UP000436088">
    <property type="component" value="Unassembled WGS sequence"/>
</dbReference>
<evidence type="ECO:0000256" key="1">
    <source>
        <dbReference type="ARBA" id="ARBA00022598"/>
    </source>
</evidence>
<dbReference type="PANTHER" id="PTHR24096:SF413">
    <property type="entry name" value="PEROXISOMAL OPC-8:0-COA LIGASE 1"/>
    <property type="match status" value="1"/>
</dbReference>
<name>A0A6A3C168_HIBSY</name>
<dbReference type="Gene3D" id="2.30.38.10">
    <property type="entry name" value="Luciferase, Domain 3"/>
    <property type="match status" value="1"/>
</dbReference>
<organism evidence="4 5">
    <name type="scientific">Hibiscus syriacus</name>
    <name type="common">Rose of Sharon</name>
    <dbReference type="NCBI Taxonomy" id="106335"/>
    <lineage>
        <taxon>Eukaryota</taxon>
        <taxon>Viridiplantae</taxon>
        <taxon>Streptophyta</taxon>
        <taxon>Embryophyta</taxon>
        <taxon>Tracheophyta</taxon>
        <taxon>Spermatophyta</taxon>
        <taxon>Magnoliopsida</taxon>
        <taxon>eudicotyledons</taxon>
        <taxon>Gunneridae</taxon>
        <taxon>Pentapetalae</taxon>
        <taxon>rosids</taxon>
        <taxon>malvids</taxon>
        <taxon>Malvales</taxon>
        <taxon>Malvaceae</taxon>
        <taxon>Malvoideae</taxon>
        <taxon>Hibiscus</taxon>
    </lineage>
</organism>
<keyword evidence="1" id="KW-0436">Ligase</keyword>
<evidence type="ECO:0000256" key="2">
    <source>
        <dbReference type="SAM" id="Phobius"/>
    </source>
</evidence>
<feature type="transmembrane region" description="Helical" evidence="2">
    <location>
        <begin position="6"/>
        <end position="26"/>
    </location>
</feature>
<gene>
    <name evidence="4" type="ORF">F3Y22_tig00017996pilonHSYRG00047</name>
</gene>
<dbReference type="AlphaFoldDB" id="A0A6A3C168"/>
<protein>
    <recommendedName>
        <fullName evidence="3">AMP-dependent synthetase/ligase domain-containing protein</fullName>
    </recommendedName>
</protein>
<evidence type="ECO:0000313" key="5">
    <source>
        <dbReference type="Proteomes" id="UP000436088"/>
    </source>
</evidence>
<dbReference type="GO" id="GO:0005777">
    <property type="term" value="C:peroxisome"/>
    <property type="evidence" value="ECO:0007669"/>
    <property type="project" value="TreeGrafter"/>
</dbReference>
<evidence type="ECO:0000259" key="3">
    <source>
        <dbReference type="Pfam" id="PF00501"/>
    </source>
</evidence>
<dbReference type="InterPro" id="IPR000873">
    <property type="entry name" value="AMP-dep_synth/lig_dom"/>
</dbReference>
<keyword evidence="5" id="KW-1185">Reference proteome</keyword>
<keyword evidence="2" id="KW-0812">Transmembrane</keyword>
<feature type="transmembrane region" description="Helical" evidence="2">
    <location>
        <begin position="109"/>
        <end position="132"/>
    </location>
</feature>
<dbReference type="Pfam" id="PF00501">
    <property type="entry name" value="AMP-binding"/>
    <property type="match status" value="1"/>
</dbReference>
<keyword evidence="2" id="KW-1133">Transmembrane helix</keyword>